<evidence type="ECO:0000313" key="7">
    <source>
        <dbReference type="EMBL" id="MDE4907792.1"/>
    </source>
</evidence>
<evidence type="ECO:0000256" key="6">
    <source>
        <dbReference type="HAMAP-Rule" id="MF_00076"/>
    </source>
</evidence>
<dbReference type="GO" id="GO:0004424">
    <property type="term" value="F:imidazoleglycerol-phosphate dehydratase activity"/>
    <property type="evidence" value="ECO:0007669"/>
    <property type="project" value="UniProtKB-UniRule"/>
</dbReference>
<dbReference type="CDD" id="cd07914">
    <property type="entry name" value="IGPD"/>
    <property type="match status" value="1"/>
</dbReference>
<keyword evidence="3 6" id="KW-0028">Amino-acid biosynthesis</keyword>
<comment type="catalytic activity">
    <reaction evidence="6">
        <text>D-erythro-1-(imidazol-4-yl)glycerol 3-phosphate = 3-(imidazol-4-yl)-2-oxopropyl phosphate + H2O</text>
        <dbReference type="Rhea" id="RHEA:11040"/>
        <dbReference type="ChEBI" id="CHEBI:15377"/>
        <dbReference type="ChEBI" id="CHEBI:57766"/>
        <dbReference type="ChEBI" id="CHEBI:58278"/>
        <dbReference type="EC" id="4.2.1.19"/>
    </reaction>
</comment>
<dbReference type="EC" id="4.2.1.19" evidence="6"/>
<dbReference type="GO" id="GO:0000105">
    <property type="term" value="P:L-histidine biosynthetic process"/>
    <property type="evidence" value="ECO:0007669"/>
    <property type="project" value="UniProtKB-UniRule"/>
</dbReference>
<accession>A0A9Q4KTM9</accession>
<keyword evidence="6" id="KW-0963">Cytoplasm</keyword>
<dbReference type="NCBIfam" id="NF002114">
    <property type="entry name" value="PRK00951.2-4"/>
    <property type="match status" value="1"/>
</dbReference>
<organism evidence="7 8">
    <name type="scientific">Methanogenium marinum</name>
    <dbReference type="NCBI Taxonomy" id="348610"/>
    <lineage>
        <taxon>Archaea</taxon>
        <taxon>Methanobacteriati</taxon>
        <taxon>Methanobacteriota</taxon>
        <taxon>Stenosarchaea group</taxon>
        <taxon>Methanomicrobia</taxon>
        <taxon>Methanomicrobiales</taxon>
        <taxon>Methanomicrobiaceae</taxon>
        <taxon>Methanogenium</taxon>
    </lineage>
</organism>
<dbReference type="GO" id="GO:0005737">
    <property type="term" value="C:cytoplasm"/>
    <property type="evidence" value="ECO:0007669"/>
    <property type="project" value="UniProtKB-SubCell"/>
</dbReference>
<evidence type="ECO:0000256" key="1">
    <source>
        <dbReference type="ARBA" id="ARBA00005047"/>
    </source>
</evidence>
<dbReference type="PANTHER" id="PTHR23133:SF2">
    <property type="entry name" value="IMIDAZOLEGLYCEROL-PHOSPHATE DEHYDRATASE"/>
    <property type="match status" value="1"/>
</dbReference>
<dbReference type="HAMAP" id="MF_00076">
    <property type="entry name" value="HisB"/>
    <property type="match status" value="1"/>
</dbReference>
<gene>
    <name evidence="6 7" type="primary">hisB</name>
    <name evidence="7" type="ORF">L0665_04090</name>
</gene>
<comment type="pathway">
    <text evidence="1 6">Amino-acid biosynthesis; L-histidine biosynthesis; L-histidine from 5-phospho-alpha-D-ribose 1-diphosphate: step 6/9.</text>
</comment>
<dbReference type="FunFam" id="3.30.230.40:FF:000003">
    <property type="entry name" value="Imidazoleglycerol-phosphate dehydratase HisB"/>
    <property type="match status" value="1"/>
</dbReference>
<evidence type="ECO:0000256" key="5">
    <source>
        <dbReference type="ARBA" id="ARBA00023239"/>
    </source>
</evidence>
<sequence length="193" mass="20815">MRQAEVTRKTNETAISVTVDLDTEGKIAVETGIPFFDHMLESCARHGRFSLIVTATGDLEIDCHHTIEDTAIVLGEALAKALGEKRGIRRFAHMAVPMDEAIAVVTLDLGGRGYLVYDAAFSSNGLGPIPADIFEHFFYTLCIKAGITAHIKAEGRNDHHICEALFKTFGVAFSIAAAVTPGRTEIPSTKGTI</sequence>
<dbReference type="EMBL" id="JAKELO010000002">
    <property type="protein sequence ID" value="MDE4907792.1"/>
    <property type="molecule type" value="Genomic_DNA"/>
</dbReference>
<keyword evidence="8" id="KW-1185">Reference proteome</keyword>
<dbReference type="SUPFAM" id="SSF54211">
    <property type="entry name" value="Ribosomal protein S5 domain 2-like"/>
    <property type="match status" value="2"/>
</dbReference>
<dbReference type="InterPro" id="IPR020565">
    <property type="entry name" value="ImidazoleglycerP_deHydtase_CS"/>
</dbReference>
<dbReference type="PANTHER" id="PTHR23133">
    <property type="entry name" value="IMIDAZOLEGLYCEROL-PHOSPHATE DEHYDRATASE HIS7"/>
    <property type="match status" value="1"/>
</dbReference>
<comment type="caution">
    <text evidence="7">The sequence shown here is derived from an EMBL/GenBank/DDBJ whole genome shotgun (WGS) entry which is preliminary data.</text>
</comment>
<dbReference type="Pfam" id="PF00475">
    <property type="entry name" value="IGPD"/>
    <property type="match status" value="1"/>
</dbReference>
<keyword evidence="5 6" id="KW-0456">Lyase</keyword>
<dbReference type="AlphaFoldDB" id="A0A9Q4KTM9"/>
<keyword evidence="4 6" id="KW-0368">Histidine biosynthesis</keyword>
<dbReference type="Gene3D" id="3.30.230.40">
    <property type="entry name" value="Imidazole glycerol phosphate dehydratase, domain 1"/>
    <property type="match status" value="2"/>
</dbReference>
<dbReference type="Proteomes" id="UP001143747">
    <property type="component" value="Unassembled WGS sequence"/>
</dbReference>
<evidence type="ECO:0000313" key="8">
    <source>
        <dbReference type="Proteomes" id="UP001143747"/>
    </source>
</evidence>
<dbReference type="PROSITE" id="PS00955">
    <property type="entry name" value="IGP_DEHYDRATASE_2"/>
    <property type="match status" value="1"/>
</dbReference>
<dbReference type="InterPro" id="IPR000807">
    <property type="entry name" value="ImidazoleglycerolP_deHydtase"/>
</dbReference>
<dbReference type="PROSITE" id="PS00954">
    <property type="entry name" value="IGP_DEHYDRATASE_1"/>
    <property type="match status" value="1"/>
</dbReference>
<reference evidence="7" key="1">
    <citation type="submission" date="2022-01" db="EMBL/GenBank/DDBJ databases">
        <title>Draft genome of Methanogenium marinum DSM 15558.</title>
        <authorList>
            <person name="Chen S.-C."/>
            <person name="You Y.-T."/>
        </authorList>
    </citation>
    <scope>NUCLEOTIDE SEQUENCE</scope>
    <source>
        <strain evidence="7">DSM 15558</strain>
    </source>
</reference>
<protein>
    <recommendedName>
        <fullName evidence="2 6">Imidazoleglycerol-phosphate dehydratase</fullName>
        <shortName evidence="6">IGPD</shortName>
        <ecNumber evidence="6">4.2.1.19</ecNumber>
    </recommendedName>
</protein>
<dbReference type="FunFam" id="3.30.230.40:FF:000001">
    <property type="entry name" value="Imidazoleglycerol-phosphate dehydratase HisB"/>
    <property type="match status" value="1"/>
</dbReference>
<comment type="similarity">
    <text evidence="6">Belongs to the imidazoleglycerol-phosphate dehydratase family.</text>
</comment>
<dbReference type="InterPro" id="IPR020568">
    <property type="entry name" value="Ribosomal_Su5_D2-typ_SF"/>
</dbReference>
<name>A0A9Q4KTM9_9EURY</name>
<proteinExistence type="inferred from homology"/>
<evidence type="ECO:0000256" key="2">
    <source>
        <dbReference type="ARBA" id="ARBA00016664"/>
    </source>
</evidence>
<comment type="subcellular location">
    <subcellularLocation>
        <location evidence="6">Cytoplasm</location>
    </subcellularLocation>
</comment>
<dbReference type="InterPro" id="IPR038494">
    <property type="entry name" value="IGPD_sf"/>
</dbReference>
<dbReference type="RefSeq" id="WP_274924439.1">
    <property type="nucleotide sequence ID" value="NZ_JAKELO010000002.1"/>
</dbReference>
<evidence type="ECO:0000256" key="3">
    <source>
        <dbReference type="ARBA" id="ARBA00022605"/>
    </source>
</evidence>
<evidence type="ECO:0000256" key="4">
    <source>
        <dbReference type="ARBA" id="ARBA00023102"/>
    </source>
</evidence>
<dbReference type="NCBIfam" id="NF002111">
    <property type="entry name" value="PRK00951.2-1"/>
    <property type="match status" value="1"/>
</dbReference>